<evidence type="ECO:0000256" key="1">
    <source>
        <dbReference type="ARBA" id="ARBA00022614"/>
    </source>
</evidence>
<dbReference type="AlphaFoldDB" id="A0A8T0CK12"/>
<gene>
    <name evidence="4" type="ORF">BT93_L2296</name>
</gene>
<comment type="caution">
    <text evidence="4">The sequence shown here is derived from an EMBL/GenBank/DDBJ whole genome shotgun (WGS) entry which is preliminary data.</text>
</comment>
<dbReference type="Pfam" id="PF00931">
    <property type="entry name" value="NB-ARC"/>
    <property type="match status" value="1"/>
</dbReference>
<dbReference type="InterPro" id="IPR032675">
    <property type="entry name" value="LRR_dom_sf"/>
</dbReference>
<dbReference type="PANTHER" id="PTHR11017">
    <property type="entry name" value="LEUCINE-RICH REPEAT-CONTAINING PROTEIN"/>
    <property type="match status" value="1"/>
</dbReference>
<dbReference type="PANTHER" id="PTHR11017:SF570">
    <property type="entry name" value="DISEASE RESISTANCE PROTEIN (TIR-NBS CLASS)-RELATED"/>
    <property type="match status" value="1"/>
</dbReference>
<dbReference type="PRINTS" id="PR00364">
    <property type="entry name" value="DISEASERSIST"/>
</dbReference>
<dbReference type="EMBL" id="MU090295">
    <property type="protein sequence ID" value="KAF7848100.1"/>
    <property type="molecule type" value="Genomic_DNA"/>
</dbReference>
<dbReference type="SUPFAM" id="SSF52540">
    <property type="entry name" value="P-loop containing nucleoside triphosphate hydrolases"/>
    <property type="match status" value="1"/>
</dbReference>
<dbReference type="Proteomes" id="UP000806378">
    <property type="component" value="Unassembled WGS sequence"/>
</dbReference>
<dbReference type="PROSITE" id="PS50104">
    <property type="entry name" value="TIR"/>
    <property type="match status" value="1"/>
</dbReference>
<dbReference type="InterPro" id="IPR042197">
    <property type="entry name" value="Apaf_helical"/>
</dbReference>
<dbReference type="GO" id="GO:0043531">
    <property type="term" value="F:ADP binding"/>
    <property type="evidence" value="ECO:0007669"/>
    <property type="project" value="InterPro"/>
</dbReference>
<dbReference type="InterPro" id="IPR058192">
    <property type="entry name" value="WHD_ROQ1-like"/>
</dbReference>
<proteinExistence type="predicted"/>
<dbReference type="OrthoDB" id="545484at2759"/>
<dbReference type="SUPFAM" id="SSF52058">
    <property type="entry name" value="L domain-like"/>
    <property type="match status" value="2"/>
</dbReference>
<evidence type="ECO:0000259" key="3">
    <source>
        <dbReference type="PROSITE" id="PS50104"/>
    </source>
</evidence>
<feature type="domain" description="TIR" evidence="3">
    <location>
        <begin position="20"/>
        <end position="187"/>
    </location>
</feature>
<dbReference type="Gene3D" id="1.10.8.430">
    <property type="entry name" value="Helical domain of apoptotic protease-activating factors"/>
    <property type="match status" value="1"/>
</dbReference>
<name>A0A8T0CK12_CORYI</name>
<dbReference type="Gene3D" id="3.40.50.10140">
    <property type="entry name" value="Toll/interleukin-1 receptor homology (TIR) domain"/>
    <property type="match status" value="1"/>
</dbReference>
<dbReference type="InterPro" id="IPR027417">
    <property type="entry name" value="P-loop_NTPase"/>
</dbReference>
<dbReference type="Pfam" id="PF01582">
    <property type="entry name" value="TIR"/>
    <property type="match status" value="1"/>
</dbReference>
<dbReference type="Gene3D" id="3.40.50.300">
    <property type="entry name" value="P-loop containing nucleotide triphosphate hydrolases"/>
    <property type="match status" value="1"/>
</dbReference>
<dbReference type="Gramene" id="rna-gnl|WGS:JABURB|Cocit.L2296.1">
    <property type="protein sequence ID" value="cds-KAF7848100.1"/>
    <property type="gene ID" value="gene-BT93_L2296"/>
</dbReference>
<dbReference type="SMART" id="SM00255">
    <property type="entry name" value="TIR"/>
    <property type="match status" value="1"/>
</dbReference>
<keyword evidence="1" id="KW-0433">Leucine-rich repeat</keyword>
<dbReference type="Pfam" id="PF23282">
    <property type="entry name" value="WHD_ROQ1"/>
    <property type="match status" value="1"/>
</dbReference>
<dbReference type="Gene3D" id="3.80.10.10">
    <property type="entry name" value="Ribonuclease Inhibitor"/>
    <property type="match status" value="3"/>
</dbReference>
<keyword evidence="5" id="KW-1185">Reference proteome</keyword>
<dbReference type="SUPFAM" id="SSF52200">
    <property type="entry name" value="Toll/Interleukin receptor TIR domain"/>
    <property type="match status" value="1"/>
</dbReference>
<dbReference type="InterPro" id="IPR000157">
    <property type="entry name" value="TIR_dom"/>
</dbReference>
<reference evidence="4" key="1">
    <citation type="submission" date="2020-05" db="EMBL/GenBank/DDBJ databases">
        <title>WGS assembly of Corymbia citriodora subspecies variegata.</title>
        <authorList>
            <person name="Barry K."/>
            <person name="Hundley H."/>
            <person name="Shu S."/>
            <person name="Jenkins J."/>
            <person name="Grimwood J."/>
            <person name="Baten A."/>
        </authorList>
    </citation>
    <scope>NUCLEOTIDE SEQUENCE</scope>
    <source>
        <strain evidence="4">CV2-018</strain>
    </source>
</reference>
<dbReference type="InterPro" id="IPR002182">
    <property type="entry name" value="NB-ARC"/>
</dbReference>
<accession>A0A8T0CK12</accession>
<dbReference type="InterPro" id="IPR044974">
    <property type="entry name" value="Disease_R_plants"/>
</dbReference>
<protein>
    <recommendedName>
        <fullName evidence="3">TIR domain-containing protein</fullName>
    </recommendedName>
</protein>
<sequence>MPQLAQGFPKSFRKVMGMRMEFEVFLSFRGPDTRDNFTSCLYSEMVEKGIHVFKDDEELQVSQKIGDNLLRALDTTQIYIPIFSKGFASNPWCLREVAHMVDCTSKSDGKKEILPIFFDVEPDDVKLKTELYRNALFQHEVRYGPNEVKRWEAALVEIPTRVGWRLEGKSRYGELIKSIVLEVLLKLNGKMRFIPDHLVETDDLRCIEELLDIDFDDQVRFIIIHGTGSIGKSTLASIIFNRFRSEFNCSSFLEDVRYYSLLDMQKKLLSEILGSTSAREIYDTNHGIDRIKRGLGNKKVLIVLDNVDEKRQLKKLTGRCDWFGFGSRIIVTIRDIRTILDEGNQTRACNYLTYQVKEMPLDQAIQLFSRHVFRSDAPPMDYYTFLEEVISSIGRLPLTLEVVGSLFTRNGRSKWNEILRDLKQVPCGEVRETLMISLNKLNRMQKVIFLEIACYCIGEDEINACYMWDDCGYSPRHTIDALMLMSLIKIDKNNKLWMHDELRDLGRYIVKEENFEDVGKHPWVWIDENTSDILMSNEEKPNVQALSVGINHDFTPNRLAHFPNLRFLGGEKMNFVGDFRNLLHSLRWLSWPHCPLDLSIKNFHLVNLVVLNLSRSNITHDWGGWRQIETPDFSEFGKLEKLILAWCVKLSTIDSSIDIRECHSLQGLPDEIGSLECLSEIIMPSGGKPFKLSETLGNLKYLTKFEIRFHYGINLIPLSIGRLTNLTNLSLRACKNLCELPDSIGELESLIELDLQLSRISILPDSIGYLKRLKVIRVGHTKIQMTPYALGGVKTLEVIDASFCLYLHDEIPWEMWSLTCLRILDLYGSPISRVPTKINGFSNLQELKISSHQLCPLPELPSSLKYLEVEAAQYPILPNLSSLVHLHHLKICGSLSNFACRSANEDFWPEDDDDVPTWMPPRWLLSGFYDKIAPLALPNLEYLERLRELKISSYETLVSTPNLSRLKRLQRLQLSDLPNPVEIPGLGELESLKSLHIAKCNAIEQ</sequence>
<dbReference type="GO" id="GO:0007165">
    <property type="term" value="P:signal transduction"/>
    <property type="evidence" value="ECO:0007669"/>
    <property type="project" value="InterPro"/>
</dbReference>
<keyword evidence="2" id="KW-0677">Repeat</keyword>
<dbReference type="GO" id="GO:0006952">
    <property type="term" value="P:defense response"/>
    <property type="evidence" value="ECO:0007669"/>
    <property type="project" value="InterPro"/>
</dbReference>
<evidence type="ECO:0000313" key="4">
    <source>
        <dbReference type="EMBL" id="KAF7848100.1"/>
    </source>
</evidence>
<organism evidence="4 5">
    <name type="scientific">Corymbia citriodora subsp. variegata</name>
    <dbReference type="NCBI Taxonomy" id="360336"/>
    <lineage>
        <taxon>Eukaryota</taxon>
        <taxon>Viridiplantae</taxon>
        <taxon>Streptophyta</taxon>
        <taxon>Embryophyta</taxon>
        <taxon>Tracheophyta</taxon>
        <taxon>Spermatophyta</taxon>
        <taxon>Magnoliopsida</taxon>
        <taxon>eudicotyledons</taxon>
        <taxon>Gunneridae</taxon>
        <taxon>Pentapetalae</taxon>
        <taxon>rosids</taxon>
        <taxon>malvids</taxon>
        <taxon>Myrtales</taxon>
        <taxon>Myrtaceae</taxon>
        <taxon>Myrtoideae</taxon>
        <taxon>Eucalypteae</taxon>
        <taxon>Corymbia</taxon>
    </lineage>
</organism>
<evidence type="ECO:0000313" key="5">
    <source>
        <dbReference type="Proteomes" id="UP000806378"/>
    </source>
</evidence>
<dbReference type="InterPro" id="IPR035897">
    <property type="entry name" value="Toll_tir_struct_dom_sf"/>
</dbReference>
<evidence type="ECO:0000256" key="2">
    <source>
        <dbReference type="ARBA" id="ARBA00022737"/>
    </source>
</evidence>